<sequence length="332" mass="37579">MKAGNTTIKWLMEIDPSVRWQVMRDLLGEPEPTWRAERAKVETEGWGARLLSYRDEDGQWAGGAFAPRDFDWSQWKSLGQPWTATGFAITQLREFGLDPESDSARRMTTLVGDNCRWEEGGQPFWQGEVEECINGRTLADGIYFGADVSPIVEKLLDAIQVDGGWNCRRAEGSARSSFASTINVLEGILEYEIANGGSEDVKKARRTGEAFLLDRHLFRRLSTGATADESFFIPIYPHRWKYDILRALDYFRKASSLSSSLPDRRLGEAVDLLRSRQQAGGYWLTETRLPGRVWFHLDEGPGFPSPWITLKALRVLEWWESSAEMSSATGTV</sequence>
<proteinExistence type="predicted"/>
<dbReference type="AlphaFoldDB" id="A0A2P7AS49"/>
<dbReference type="EMBL" id="PGGN01000003">
    <property type="protein sequence ID" value="PSH57003.1"/>
    <property type="molecule type" value="Genomic_DNA"/>
</dbReference>
<dbReference type="OrthoDB" id="370326at2"/>
<evidence type="ECO:0000313" key="2">
    <source>
        <dbReference type="Proteomes" id="UP000241158"/>
    </source>
</evidence>
<organism evidence="1 2">
    <name type="scientific">Phyllobacterium endophyticum</name>
    <dbReference type="NCBI Taxonomy" id="1149773"/>
    <lineage>
        <taxon>Bacteria</taxon>
        <taxon>Pseudomonadati</taxon>
        <taxon>Pseudomonadota</taxon>
        <taxon>Alphaproteobacteria</taxon>
        <taxon>Hyphomicrobiales</taxon>
        <taxon>Phyllobacteriaceae</taxon>
        <taxon>Phyllobacterium</taxon>
    </lineage>
</organism>
<dbReference type="InterPro" id="IPR008930">
    <property type="entry name" value="Terpenoid_cyclase/PrenylTrfase"/>
</dbReference>
<dbReference type="Proteomes" id="UP000241158">
    <property type="component" value="Unassembled WGS sequence"/>
</dbReference>
<accession>A0A2P7AS49</accession>
<evidence type="ECO:0000313" key="1">
    <source>
        <dbReference type="EMBL" id="PSH57003.1"/>
    </source>
</evidence>
<dbReference type="SUPFAM" id="SSF48239">
    <property type="entry name" value="Terpenoid cyclases/Protein prenyltransferases"/>
    <property type="match status" value="1"/>
</dbReference>
<name>A0A2P7AS49_9HYPH</name>
<keyword evidence="2" id="KW-1185">Reference proteome</keyword>
<gene>
    <name evidence="1" type="ORF">CU100_17110</name>
</gene>
<comment type="caution">
    <text evidence="1">The sequence shown here is derived from an EMBL/GenBank/DDBJ whole genome shotgun (WGS) entry which is preliminary data.</text>
</comment>
<dbReference type="Gene3D" id="1.50.10.20">
    <property type="match status" value="1"/>
</dbReference>
<reference evidence="2" key="1">
    <citation type="submission" date="2017-11" db="EMBL/GenBank/DDBJ databases">
        <authorList>
            <person name="Kuznetsova I."/>
            <person name="Sazanova A."/>
            <person name="Chirak E."/>
            <person name="Safronova V."/>
            <person name="Willems A."/>
        </authorList>
    </citation>
    <scope>NUCLEOTIDE SEQUENCE [LARGE SCALE GENOMIC DNA]</scope>
    <source>
        <strain evidence="2">PEPV15</strain>
    </source>
</reference>
<protein>
    <submittedName>
        <fullName evidence="1">Squalene cyclase</fullName>
    </submittedName>
</protein>
<dbReference type="RefSeq" id="WP_106717770.1">
    <property type="nucleotide sequence ID" value="NZ_JACHXT010000003.1"/>
</dbReference>